<reference evidence="2" key="3">
    <citation type="submission" date="2021-05" db="UniProtKB">
        <authorList>
            <consortium name="EnsemblPlants"/>
        </authorList>
    </citation>
    <scope>IDENTIFICATION</scope>
    <source>
        <strain evidence="2">cv. B73</strain>
    </source>
</reference>
<dbReference type="Proteomes" id="UP000007305">
    <property type="component" value="Chromosome 7"/>
</dbReference>
<evidence type="ECO:0000256" key="1">
    <source>
        <dbReference type="SAM" id="MobiDB-lite"/>
    </source>
</evidence>
<proteinExistence type="predicted"/>
<dbReference type="Gramene" id="Zm00001eb322000_T001">
    <property type="protein sequence ID" value="Zm00001eb322000_P001"/>
    <property type="gene ID" value="Zm00001eb322000"/>
</dbReference>
<protein>
    <submittedName>
        <fullName evidence="2">Uncharacterized protein</fullName>
    </submittedName>
</protein>
<evidence type="ECO:0000313" key="2">
    <source>
        <dbReference type="EnsemblPlants" id="Zm00001eb322000_P001"/>
    </source>
</evidence>
<reference evidence="2" key="2">
    <citation type="submission" date="2019-07" db="EMBL/GenBank/DDBJ databases">
        <authorList>
            <person name="Seetharam A."/>
            <person name="Woodhouse M."/>
            <person name="Cannon E."/>
        </authorList>
    </citation>
    <scope>NUCLEOTIDE SEQUENCE [LARGE SCALE GENOMIC DNA]</scope>
    <source>
        <strain evidence="2">cv. B73</strain>
    </source>
</reference>
<name>A0A804QFC8_MAIZE</name>
<evidence type="ECO:0000313" key="3">
    <source>
        <dbReference type="Proteomes" id="UP000007305"/>
    </source>
</evidence>
<dbReference type="AlphaFoldDB" id="A0A804QFC8"/>
<organism evidence="2 3">
    <name type="scientific">Zea mays</name>
    <name type="common">Maize</name>
    <dbReference type="NCBI Taxonomy" id="4577"/>
    <lineage>
        <taxon>Eukaryota</taxon>
        <taxon>Viridiplantae</taxon>
        <taxon>Streptophyta</taxon>
        <taxon>Embryophyta</taxon>
        <taxon>Tracheophyta</taxon>
        <taxon>Spermatophyta</taxon>
        <taxon>Magnoliopsida</taxon>
        <taxon>Liliopsida</taxon>
        <taxon>Poales</taxon>
        <taxon>Poaceae</taxon>
        <taxon>PACMAD clade</taxon>
        <taxon>Panicoideae</taxon>
        <taxon>Andropogonodae</taxon>
        <taxon>Andropogoneae</taxon>
        <taxon>Tripsacinae</taxon>
        <taxon>Zea</taxon>
    </lineage>
</organism>
<keyword evidence="3" id="KW-1185">Reference proteome</keyword>
<dbReference type="EnsemblPlants" id="Zm00001eb322000_T001">
    <property type="protein sequence ID" value="Zm00001eb322000_P001"/>
    <property type="gene ID" value="Zm00001eb322000"/>
</dbReference>
<accession>A0A804QFC8</accession>
<sequence>MSRPAGLRSFFPVPGCRLGTHGVALAEPEFLPLQEEDTRFVVVTFYKFVPLDDPHAEFARHLIFLQYYRVSVGTREAQESDHRTGGRREGTRSLNRRWTARIGRLRREG</sequence>
<feature type="region of interest" description="Disordered" evidence="1">
    <location>
        <begin position="76"/>
        <end position="96"/>
    </location>
</feature>
<feature type="compositionally biased region" description="Basic and acidic residues" evidence="1">
    <location>
        <begin position="76"/>
        <end position="91"/>
    </location>
</feature>
<dbReference type="InParanoid" id="A0A804QFC8"/>
<reference evidence="3" key="1">
    <citation type="submission" date="2015-12" db="EMBL/GenBank/DDBJ databases">
        <title>Update maize B73 reference genome by single molecule sequencing technologies.</title>
        <authorList>
            <consortium name="Maize Genome Sequencing Project"/>
            <person name="Ware D."/>
        </authorList>
    </citation>
    <scope>NUCLEOTIDE SEQUENCE [LARGE SCALE GENOMIC DNA]</scope>
    <source>
        <strain evidence="3">cv. B73</strain>
    </source>
</reference>